<name>A0A9X1ND90_9ACTN</name>
<evidence type="ECO:0000313" key="2">
    <source>
        <dbReference type="EMBL" id="MCD5310908.1"/>
    </source>
</evidence>
<evidence type="ECO:0000259" key="1">
    <source>
        <dbReference type="Pfam" id="PF10686"/>
    </source>
</evidence>
<feature type="domain" description="YspA cpYpsA-related SLOG" evidence="1">
    <location>
        <begin position="1"/>
        <end position="65"/>
    </location>
</feature>
<proteinExistence type="predicted"/>
<accession>A0A9X1ND90</accession>
<evidence type="ECO:0000313" key="3">
    <source>
        <dbReference type="Proteomes" id="UP001138997"/>
    </source>
</evidence>
<keyword evidence="3" id="KW-1185">Reference proteome</keyword>
<dbReference type="AlphaFoldDB" id="A0A9X1ND90"/>
<dbReference type="InterPro" id="IPR019627">
    <property type="entry name" value="YAcAr"/>
</dbReference>
<comment type="caution">
    <text evidence="2">The sequence shown here is derived from an EMBL/GenBank/DDBJ whole genome shotgun (WGS) entry which is preliminary data.</text>
</comment>
<sequence>MRILVTGSRYWSDEDAVHRALVTYSRRGDVIVHGACPTGADAIADWWAIGNGRDVERHPALWRVHGKAAGPMRNRQMVELGADLVLAFPLGPSTGTRGCMAVAEAAGLRVLNLGDAS</sequence>
<dbReference type="EMBL" id="JAJOMB010000003">
    <property type="protein sequence ID" value="MCD5310908.1"/>
    <property type="molecule type" value="Genomic_DNA"/>
</dbReference>
<dbReference type="RefSeq" id="WP_231440084.1">
    <property type="nucleotide sequence ID" value="NZ_JAJOMB010000003.1"/>
</dbReference>
<organism evidence="2 3">
    <name type="scientific">Kineosporia babensis</name>
    <dbReference type="NCBI Taxonomy" id="499548"/>
    <lineage>
        <taxon>Bacteria</taxon>
        <taxon>Bacillati</taxon>
        <taxon>Actinomycetota</taxon>
        <taxon>Actinomycetes</taxon>
        <taxon>Kineosporiales</taxon>
        <taxon>Kineosporiaceae</taxon>
        <taxon>Kineosporia</taxon>
    </lineage>
</organism>
<dbReference type="Pfam" id="PF10686">
    <property type="entry name" value="YAcAr"/>
    <property type="match status" value="1"/>
</dbReference>
<gene>
    <name evidence="2" type="ORF">LR394_08375</name>
</gene>
<reference evidence="2" key="1">
    <citation type="submission" date="2021-11" db="EMBL/GenBank/DDBJ databases">
        <title>Streptomyces corallinus and Kineosporia corallina sp. nov., two new coral-derived marine actinobacteria.</title>
        <authorList>
            <person name="Buangrab K."/>
            <person name="Sutthacheep M."/>
            <person name="Yeemin T."/>
            <person name="Harunari E."/>
            <person name="Igarashi Y."/>
            <person name="Sripreechasak P."/>
            <person name="Kanchanasin P."/>
            <person name="Tanasupawat S."/>
            <person name="Phongsopitanun W."/>
        </authorList>
    </citation>
    <scope>NUCLEOTIDE SEQUENCE</scope>
    <source>
        <strain evidence="2">JCM 31032</strain>
    </source>
</reference>
<dbReference type="Proteomes" id="UP001138997">
    <property type="component" value="Unassembled WGS sequence"/>
</dbReference>
<protein>
    <submittedName>
        <fullName evidence="2">DUF2493 domain-containing protein</fullName>
    </submittedName>
</protein>